<comment type="caution">
    <text evidence="2">The sequence shown here is derived from an EMBL/GenBank/DDBJ whole genome shotgun (WGS) entry which is preliminary data.</text>
</comment>
<evidence type="ECO:0000313" key="3">
    <source>
        <dbReference type="Proteomes" id="UP001274830"/>
    </source>
</evidence>
<evidence type="ECO:0000313" key="2">
    <source>
        <dbReference type="EMBL" id="KAK3673633.1"/>
    </source>
</evidence>
<name>A0AAE0WKZ7_9PEZI</name>
<gene>
    <name evidence="2" type="ORF">LTR78_006538</name>
</gene>
<dbReference type="Proteomes" id="UP001274830">
    <property type="component" value="Unassembled WGS sequence"/>
</dbReference>
<proteinExistence type="predicted"/>
<accession>A0AAE0WKZ7</accession>
<dbReference type="PANTHER" id="PTHR43591">
    <property type="entry name" value="METHYLTRANSFERASE"/>
    <property type="match status" value="1"/>
</dbReference>
<sequence length="282" mass="31503">MAQSQLIPPPSNAEAARLNEQHKQLIEAFGFHVHPTISLPHKEGCRVADVACGSGVFLTEIAAEHPSWQCDGFDITDKQFPSGESLAHFGGRVRFHVQDGAAELGYGSEYDGKFDLVTVRAMHAFVIGVHWPRVVKNAVALLKPGGYVQIEWDAQSPRVVQSKPGVSGTAMRLLNQGFNDFILTRGVKDIIPLRDLLSQNGITDLRSELWAMDETPGYRQNFTMTMIVDAPNAIMARVLQGDKYWSREKVEQLKAQAAEEMKQDGIWFRTEMWCYVGKKSED</sequence>
<feature type="domain" description="Methyltransferase" evidence="1">
    <location>
        <begin position="47"/>
        <end position="146"/>
    </location>
</feature>
<reference evidence="2" key="1">
    <citation type="submission" date="2023-07" db="EMBL/GenBank/DDBJ databases">
        <title>Black Yeasts Isolated from many extreme environments.</title>
        <authorList>
            <person name="Coleine C."/>
            <person name="Stajich J.E."/>
            <person name="Selbmann L."/>
        </authorList>
    </citation>
    <scope>NUCLEOTIDE SEQUENCE</scope>
    <source>
        <strain evidence="2">CCFEE 5485</strain>
    </source>
</reference>
<dbReference type="EMBL" id="JAUTXT010000024">
    <property type="protein sequence ID" value="KAK3673633.1"/>
    <property type="molecule type" value="Genomic_DNA"/>
</dbReference>
<dbReference type="InterPro" id="IPR029063">
    <property type="entry name" value="SAM-dependent_MTases_sf"/>
</dbReference>
<dbReference type="AlphaFoldDB" id="A0AAE0WKZ7"/>
<dbReference type="CDD" id="cd02440">
    <property type="entry name" value="AdoMet_MTases"/>
    <property type="match status" value="1"/>
</dbReference>
<protein>
    <recommendedName>
        <fullName evidence="1">Methyltransferase domain-containing protein</fullName>
    </recommendedName>
</protein>
<dbReference type="PANTHER" id="PTHR43591:SF110">
    <property type="entry name" value="RHODANESE DOMAIN-CONTAINING PROTEIN"/>
    <property type="match status" value="1"/>
</dbReference>
<dbReference type="InterPro" id="IPR041698">
    <property type="entry name" value="Methyltransf_25"/>
</dbReference>
<dbReference type="Pfam" id="PF13649">
    <property type="entry name" value="Methyltransf_25"/>
    <property type="match status" value="1"/>
</dbReference>
<evidence type="ECO:0000259" key="1">
    <source>
        <dbReference type="Pfam" id="PF13649"/>
    </source>
</evidence>
<organism evidence="2 3">
    <name type="scientific">Recurvomyces mirabilis</name>
    <dbReference type="NCBI Taxonomy" id="574656"/>
    <lineage>
        <taxon>Eukaryota</taxon>
        <taxon>Fungi</taxon>
        <taxon>Dikarya</taxon>
        <taxon>Ascomycota</taxon>
        <taxon>Pezizomycotina</taxon>
        <taxon>Dothideomycetes</taxon>
        <taxon>Dothideomycetidae</taxon>
        <taxon>Mycosphaerellales</taxon>
        <taxon>Teratosphaeriaceae</taxon>
        <taxon>Recurvomyces</taxon>
    </lineage>
</organism>
<dbReference type="SUPFAM" id="SSF53335">
    <property type="entry name" value="S-adenosyl-L-methionine-dependent methyltransferases"/>
    <property type="match status" value="1"/>
</dbReference>
<keyword evidence="3" id="KW-1185">Reference proteome</keyword>
<dbReference type="Gene3D" id="3.40.50.150">
    <property type="entry name" value="Vaccinia Virus protein VP39"/>
    <property type="match status" value="1"/>
</dbReference>